<dbReference type="Proteomes" id="UP001597237">
    <property type="component" value="Unassembled WGS sequence"/>
</dbReference>
<evidence type="ECO:0000313" key="2">
    <source>
        <dbReference type="EMBL" id="MFD1784646.1"/>
    </source>
</evidence>
<feature type="domain" description="PH" evidence="1">
    <location>
        <begin position="1"/>
        <end position="23"/>
    </location>
</feature>
<dbReference type="EMBL" id="JBHUEY010000006">
    <property type="protein sequence ID" value="MFD1784646.1"/>
    <property type="molecule type" value="Genomic_DNA"/>
</dbReference>
<dbReference type="InterPro" id="IPR001849">
    <property type="entry name" value="PH_domain"/>
</dbReference>
<dbReference type="PROSITE" id="PS50003">
    <property type="entry name" value="PH_DOMAIN"/>
    <property type="match status" value="1"/>
</dbReference>
<gene>
    <name evidence="2" type="ORF">ACFSC0_14675</name>
</gene>
<keyword evidence="3" id="KW-1185">Reference proteome</keyword>
<comment type="caution">
    <text evidence="2">The sequence shown here is derived from an EMBL/GenBank/DDBJ whole genome shotgun (WGS) entry which is preliminary data.</text>
</comment>
<dbReference type="RefSeq" id="WP_377280788.1">
    <property type="nucleotide sequence ID" value="NZ_JBHRSI010000002.1"/>
</dbReference>
<organism evidence="2 3">
    <name type="scientific">Phenylobacterium terrae</name>
    <dbReference type="NCBI Taxonomy" id="2665495"/>
    <lineage>
        <taxon>Bacteria</taxon>
        <taxon>Pseudomonadati</taxon>
        <taxon>Pseudomonadota</taxon>
        <taxon>Alphaproteobacteria</taxon>
        <taxon>Caulobacterales</taxon>
        <taxon>Caulobacteraceae</taxon>
        <taxon>Phenylobacterium</taxon>
    </lineage>
</organism>
<proteinExistence type="predicted"/>
<dbReference type="InterPro" id="IPR043714">
    <property type="entry name" value="DUF5655"/>
</dbReference>
<sequence length="191" mass="21023">MAAESGLTERQQKWFASVQASLERDTGKTIDEWVAIARTCPETKPKARQKWLKEHHGLGVNRASYVLSQAFPSEDRWDQPEALRAKLWTDPASTAILEAVERAASALDGVVVGQRKGFTVFSRNVAFAALRPLKGGKAALGLALTPDADPRLSGPKNDGWSERLKARLELSSSTEVDEGLRELLRRAWEGS</sequence>
<reference evidence="3" key="1">
    <citation type="journal article" date="2019" name="Int. J. Syst. Evol. Microbiol.">
        <title>The Global Catalogue of Microorganisms (GCM) 10K type strain sequencing project: providing services to taxonomists for standard genome sequencing and annotation.</title>
        <authorList>
            <consortium name="The Broad Institute Genomics Platform"/>
            <consortium name="The Broad Institute Genome Sequencing Center for Infectious Disease"/>
            <person name="Wu L."/>
            <person name="Ma J."/>
        </authorList>
    </citation>
    <scope>NUCLEOTIDE SEQUENCE [LARGE SCALE GENOMIC DNA]</scope>
    <source>
        <strain evidence="3">DFY28</strain>
    </source>
</reference>
<dbReference type="Pfam" id="PF18899">
    <property type="entry name" value="DUF5655"/>
    <property type="match status" value="1"/>
</dbReference>
<evidence type="ECO:0000259" key="1">
    <source>
        <dbReference type="PROSITE" id="PS50003"/>
    </source>
</evidence>
<evidence type="ECO:0000313" key="3">
    <source>
        <dbReference type="Proteomes" id="UP001597237"/>
    </source>
</evidence>
<name>A0ABW4N3Z3_9CAUL</name>
<protein>
    <submittedName>
        <fullName evidence="2">DUF4287 domain-containing protein</fullName>
    </submittedName>
</protein>
<dbReference type="InterPro" id="IPR025629">
    <property type="entry name" value="DUF4287"/>
</dbReference>
<accession>A0ABW4N3Z3</accession>
<dbReference type="Pfam" id="PF14117">
    <property type="entry name" value="DUF4287"/>
    <property type="match status" value="1"/>
</dbReference>